<dbReference type="OrthoDB" id="70376at2759"/>
<reference evidence="3" key="1">
    <citation type="submission" date="2011-07" db="EMBL/GenBank/DDBJ databases">
        <authorList>
            <consortium name="Caenorhabditis brenneri Sequencing and Analysis Consortium"/>
            <person name="Wilson R.K."/>
        </authorList>
    </citation>
    <scope>NUCLEOTIDE SEQUENCE [LARGE SCALE GENOMIC DNA]</scope>
    <source>
        <strain evidence="3">PB2801</strain>
    </source>
</reference>
<keyword evidence="1" id="KW-0175">Coiled coil</keyword>
<accession>G0MEI0</accession>
<dbReference type="OMA" id="MEKRIEW"/>
<keyword evidence="3" id="KW-1185">Reference proteome</keyword>
<evidence type="ECO:0000313" key="3">
    <source>
        <dbReference type="Proteomes" id="UP000008068"/>
    </source>
</evidence>
<proteinExistence type="predicted"/>
<dbReference type="HOGENOM" id="CLU_1009131_0_0_1"/>
<organism evidence="3">
    <name type="scientific">Caenorhabditis brenneri</name>
    <name type="common">Nematode worm</name>
    <dbReference type="NCBI Taxonomy" id="135651"/>
    <lineage>
        <taxon>Eukaryota</taxon>
        <taxon>Metazoa</taxon>
        <taxon>Ecdysozoa</taxon>
        <taxon>Nematoda</taxon>
        <taxon>Chromadorea</taxon>
        <taxon>Rhabditida</taxon>
        <taxon>Rhabditina</taxon>
        <taxon>Rhabditomorpha</taxon>
        <taxon>Rhabditoidea</taxon>
        <taxon>Rhabditidae</taxon>
        <taxon>Peloderinae</taxon>
        <taxon>Caenorhabditis</taxon>
    </lineage>
</organism>
<dbReference type="InParanoid" id="G0MEI0"/>
<evidence type="ECO:0000256" key="1">
    <source>
        <dbReference type="SAM" id="Coils"/>
    </source>
</evidence>
<sequence>MEYEPSTSNAEIDVVLDDDFIRQCGRLPINKLKEHLALLEKAKEDVEFRAKTYQEQTNTRTNELNEECVRRAEDLERVFENEYANLDINKAATVPITYEANKKTLRGRGGHLIEPLTYFNSNQNNRGHDMRLELGYSEAAIRESLDSINTRPDLRRKQKLAVSIQKPKLIIENKSFKHGEEVYAWNNTLGELFARLEIVSEKTIILKGNNQTEQTTLLRIVLKGANGWDSRQIIATLEDLEDSRVTITKQREKERGF</sequence>
<evidence type="ECO:0000313" key="2">
    <source>
        <dbReference type="EMBL" id="EGT52029.1"/>
    </source>
</evidence>
<dbReference type="eggNOG" id="ENOG502TGJB">
    <property type="taxonomic scope" value="Eukaryota"/>
</dbReference>
<gene>
    <name evidence="2" type="ORF">CAEBREN_06447</name>
</gene>
<dbReference type="AlphaFoldDB" id="G0MEI0"/>
<name>G0MEI0_CAEBE</name>
<protein>
    <submittedName>
        <fullName evidence="2">Uncharacterized protein</fullName>
    </submittedName>
</protein>
<dbReference type="FunCoup" id="G0MEI0">
    <property type="interactions" value="553"/>
</dbReference>
<dbReference type="Proteomes" id="UP000008068">
    <property type="component" value="Unassembled WGS sequence"/>
</dbReference>
<feature type="coiled-coil region" evidence="1">
    <location>
        <begin position="29"/>
        <end position="56"/>
    </location>
</feature>
<dbReference type="EMBL" id="GL379791">
    <property type="protein sequence ID" value="EGT52029.1"/>
    <property type="molecule type" value="Genomic_DNA"/>
</dbReference>
<dbReference type="STRING" id="135651.G0MEI0"/>